<dbReference type="PANTHER" id="PTHR42928:SF3">
    <property type="entry name" value="UPF0065 PROTEIN YFLP"/>
    <property type="match status" value="1"/>
</dbReference>
<dbReference type="RefSeq" id="WP_009602309.1">
    <property type="nucleotide sequence ID" value="NZ_AEIU01000088.1"/>
</dbReference>
<comment type="caution">
    <text evidence="3">The sequence shown here is derived from an EMBL/GenBank/DDBJ whole genome shotgun (WGS) entry which is preliminary data.</text>
</comment>
<dbReference type="eggNOG" id="COG3181">
    <property type="taxonomic scope" value="Bacteria"/>
</dbReference>
<proteinExistence type="inferred from homology"/>
<evidence type="ECO:0000256" key="2">
    <source>
        <dbReference type="SAM" id="SignalP"/>
    </source>
</evidence>
<dbReference type="InterPro" id="IPR042100">
    <property type="entry name" value="Bug_dom1"/>
</dbReference>
<gene>
    <name evidence="3" type="ORF">VIBC2010_17225</name>
</gene>
<evidence type="ECO:0000313" key="3">
    <source>
        <dbReference type="EMBL" id="EFP95714.1"/>
    </source>
</evidence>
<dbReference type="OrthoDB" id="9780943at2"/>
<protein>
    <submittedName>
        <fullName evidence="3">Putative tricarboxylic transport TctC</fullName>
    </submittedName>
</protein>
<feature type="chain" id="PRO_5003166798" evidence="2">
    <location>
        <begin position="22"/>
        <end position="318"/>
    </location>
</feature>
<name>E3BMG9_9VIBR</name>
<organism evidence="3 4">
    <name type="scientific">Vibrio caribbeanicus ATCC BAA-2122</name>
    <dbReference type="NCBI Taxonomy" id="796620"/>
    <lineage>
        <taxon>Bacteria</taxon>
        <taxon>Pseudomonadati</taxon>
        <taxon>Pseudomonadota</taxon>
        <taxon>Gammaproteobacteria</taxon>
        <taxon>Vibrionales</taxon>
        <taxon>Vibrionaceae</taxon>
        <taxon>Vibrio</taxon>
    </lineage>
</organism>
<accession>E3BMG9</accession>
<keyword evidence="4" id="KW-1185">Reference proteome</keyword>
<feature type="signal peptide" evidence="2">
    <location>
        <begin position="1"/>
        <end position="21"/>
    </location>
</feature>
<dbReference type="EMBL" id="AEIU01000088">
    <property type="protein sequence ID" value="EFP95714.1"/>
    <property type="molecule type" value="Genomic_DNA"/>
</dbReference>
<dbReference type="InterPro" id="IPR005064">
    <property type="entry name" value="BUG"/>
</dbReference>
<keyword evidence="2" id="KW-0732">Signal</keyword>
<dbReference type="Pfam" id="PF03401">
    <property type="entry name" value="TctC"/>
    <property type="match status" value="1"/>
</dbReference>
<reference evidence="3 4" key="1">
    <citation type="journal article" date="2012" name="Int. J. Syst. Evol. Microbiol.">
        <title>Vibrio caribbeanicus sp. nov., isolated from the marine sponge Scleritoderma cyanea.</title>
        <authorList>
            <person name="Hoffmann M."/>
            <person name="Monday S.R."/>
            <person name="Allard M.W."/>
            <person name="Strain E.A."/>
            <person name="Whittaker P."/>
            <person name="Naum M."/>
            <person name="McCarthy P.J."/>
            <person name="Lopez J.V."/>
            <person name="Fischer M."/>
            <person name="Brown E.W."/>
        </authorList>
    </citation>
    <scope>NUCLEOTIDE SEQUENCE [LARGE SCALE GENOMIC DNA]</scope>
    <source>
        <strain evidence="3 4">ATCC BAA-2122</strain>
    </source>
</reference>
<dbReference type="PANTHER" id="PTHR42928">
    <property type="entry name" value="TRICARBOXYLATE-BINDING PROTEIN"/>
    <property type="match status" value="1"/>
</dbReference>
<dbReference type="PIRSF" id="PIRSF017082">
    <property type="entry name" value="YflP"/>
    <property type="match status" value="1"/>
</dbReference>
<dbReference type="Gene3D" id="3.40.190.10">
    <property type="entry name" value="Periplasmic binding protein-like II"/>
    <property type="match status" value="1"/>
</dbReference>
<dbReference type="Proteomes" id="UP000002943">
    <property type="component" value="Unassembled WGS sequence"/>
</dbReference>
<dbReference type="CDD" id="cd07012">
    <property type="entry name" value="PBP2_Bug_TTT"/>
    <property type="match status" value="1"/>
</dbReference>
<sequence length="318" mass="34737">MRINRTILISLFFTLSFSSLASTAELKNIHFLIPGSLGGGWDMTARNTGEVLVKSGLVDNVSYENVLGGGGAKAISHLIETAETQQDTLMVSSTPIVIRALTGLFPQSFHALTPVAATISDYGAVVTANSSRFKTWQDVIEEFKVNPKNLKIAGGSARGSMDHLVVAAVFKGHGFDPITVPYVGVDDSAKAVGQLLSGEADLLSTGLGEVLSMYHAGQVRILGITAPKRVPEAPDVPTFTELGSPTVFNNWRGFFAAPGISKEKIQRYNRLFKKMYNTVEWAEVRERNGWTNDYKPHQEFAQFLEDQRRGSLMKTLQL</sequence>
<dbReference type="AlphaFoldDB" id="E3BMG9"/>
<dbReference type="SUPFAM" id="SSF53850">
    <property type="entry name" value="Periplasmic binding protein-like II"/>
    <property type="match status" value="1"/>
</dbReference>
<evidence type="ECO:0000256" key="1">
    <source>
        <dbReference type="ARBA" id="ARBA00006987"/>
    </source>
</evidence>
<dbReference type="Gene3D" id="3.40.190.150">
    <property type="entry name" value="Bordetella uptake gene, domain 1"/>
    <property type="match status" value="1"/>
</dbReference>
<dbReference type="STRING" id="796620.VIBC2010_17225"/>
<evidence type="ECO:0000313" key="4">
    <source>
        <dbReference type="Proteomes" id="UP000002943"/>
    </source>
</evidence>
<comment type="similarity">
    <text evidence="1">Belongs to the UPF0065 (bug) family.</text>
</comment>